<dbReference type="SUPFAM" id="SSF57667">
    <property type="entry name" value="beta-beta-alpha zinc fingers"/>
    <property type="match status" value="1"/>
</dbReference>
<dbReference type="EMBL" id="SWLE01000002">
    <property type="protein sequence ID" value="TNN02416.1"/>
    <property type="molecule type" value="Genomic_DNA"/>
</dbReference>
<evidence type="ECO:0000256" key="1">
    <source>
        <dbReference type="ARBA" id="ARBA00022723"/>
    </source>
</evidence>
<dbReference type="GO" id="GO:0005634">
    <property type="term" value="C:nucleus"/>
    <property type="evidence" value="ECO:0007669"/>
    <property type="project" value="TreeGrafter"/>
</dbReference>
<organism evidence="7 8">
    <name type="scientific">Takifugu bimaculatus</name>
    <dbReference type="NCBI Taxonomy" id="433685"/>
    <lineage>
        <taxon>Eukaryota</taxon>
        <taxon>Metazoa</taxon>
        <taxon>Chordata</taxon>
        <taxon>Craniata</taxon>
        <taxon>Vertebrata</taxon>
        <taxon>Euteleostomi</taxon>
        <taxon>Actinopterygii</taxon>
        <taxon>Neopterygii</taxon>
        <taxon>Teleostei</taxon>
        <taxon>Neoteleostei</taxon>
        <taxon>Acanthomorphata</taxon>
        <taxon>Eupercaria</taxon>
        <taxon>Tetraodontiformes</taxon>
        <taxon>Tetradontoidea</taxon>
        <taxon>Tetraodontidae</taxon>
        <taxon>Takifugu</taxon>
    </lineage>
</organism>
<keyword evidence="4" id="KW-0862">Zinc</keyword>
<dbReference type="PANTHER" id="PTHR24409">
    <property type="entry name" value="ZINC FINGER PROTEIN 142"/>
    <property type="match status" value="1"/>
</dbReference>
<dbReference type="PROSITE" id="PS50157">
    <property type="entry name" value="ZINC_FINGER_C2H2_2"/>
    <property type="match status" value="1"/>
</dbReference>
<comment type="caution">
    <text evidence="7">The sequence shown here is derived from an EMBL/GenBank/DDBJ whole genome shotgun (WGS) entry which is preliminary data.</text>
</comment>
<dbReference type="PROSITE" id="PS00028">
    <property type="entry name" value="ZINC_FINGER_C2H2_1"/>
    <property type="match status" value="1"/>
</dbReference>
<keyword evidence="8" id="KW-1185">Reference proteome</keyword>
<evidence type="ECO:0000256" key="4">
    <source>
        <dbReference type="ARBA" id="ARBA00022833"/>
    </source>
</evidence>
<dbReference type="PANTHER" id="PTHR24409:SF295">
    <property type="entry name" value="AZ2-RELATED"/>
    <property type="match status" value="1"/>
</dbReference>
<reference evidence="7 8" key="1">
    <citation type="submission" date="2019-04" db="EMBL/GenBank/DDBJ databases">
        <title>The sequence and de novo assembly of Takifugu bimaculatus genome using PacBio and Hi-C technologies.</title>
        <authorList>
            <person name="Xu P."/>
            <person name="Liu B."/>
            <person name="Zhou Z."/>
        </authorList>
    </citation>
    <scope>NUCLEOTIDE SEQUENCE [LARGE SCALE GENOMIC DNA]</scope>
    <source>
        <strain evidence="7">TB-2018</strain>
        <tissue evidence="7">Muscle</tissue>
    </source>
</reference>
<evidence type="ECO:0000313" key="8">
    <source>
        <dbReference type="Proteomes" id="UP000516260"/>
    </source>
</evidence>
<feature type="domain" description="C2H2-type" evidence="6">
    <location>
        <begin position="197"/>
        <end position="224"/>
    </location>
</feature>
<dbReference type="InterPro" id="IPR036236">
    <property type="entry name" value="Znf_C2H2_sf"/>
</dbReference>
<keyword evidence="2" id="KW-0677">Repeat</keyword>
<accession>A0A4Z2CDY1</accession>
<proteinExistence type="predicted"/>
<dbReference type="InterPro" id="IPR013087">
    <property type="entry name" value="Znf_C2H2_type"/>
</dbReference>
<dbReference type="GO" id="GO:0008270">
    <property type="term" value="F:zinc ion binding"/>
    <property type="evidence" value="ECO:0007669"/>
    <property type="project" value="UniProtKB-KW"/>
</dbReference>
<name>A0A4Z2CDY1_9TELE</name>
<sequence length="517" mass="57659">MERGRQKLEVLDRGFSRELMLAGRICFSCEQIFADRKCLEEHVCSATSYICSCGTEFSEYQDMHEHSTTHEPGHQVLDHETIKKRRLEKCKAEEEQLKRIDTGDVVWKDTEKDDAASVSFSVKPNVPGAAQYVDTPQVPDLNLSLPKASFHGEPVSQTADMKNIFANVGAPTVDLWTFYQPVVLLQTEKRLNKKNTYTCGKCGQSFMTKSSLICHHNTHVVDRVSGCIGCGLLLSSKKLVPRFHNCSSSSFTTKFKIITARPPGQSNTCRKGSAYPHAGALPTTSPFPVSQDFVAVDQPRHIPPSLQFKNLKIRTFPQSNRALYPASFMQVKSDISSAAFPRVTVHPPSKIHSPNLGMSYKRRLNVPLQWKTSLNPTSAVLFKPTRAPSAANGFRCRVCHIPFESAHLLQRHKCVKAKEFMAQHARSSRQHYTLKRVTPGTNASLALMNGQRRLQVPASAYMKKNIMAINLNKGQGAVPVSRKATEDIDDDCYIVENSPEKPAEMICQVTSSVPIKT</sequence>
<evidence type="ECO:0000256" key="5">
    <source>
        <dbReference type="PROSITE-ProRule" id="PRU00042"/>
    </source>
</evidence>
<dbReference type="GO" id="GO:0000977">
    <property type="term" value="F:RNA polymerase II transcription regulatory region sequence-specific DNA binding"/>
    <property type="evidence" value="ECO:0007669"/>
    <property type="project" value="TreeGrafter"/>
</dbReference>
<evidence type="ECO:0000259" key="6">
    <source>
        <dbReference type="PROSITE" id="PS50157"/>
    </source>
</evidence>
<keyword evidence="3 5" id="KW-0863">Zinc-finger</keyword>
<evidence type="ECO:0000256" key="2">
    <source>
        <dbReference type="ARBA" id="ARBA00022737"/>
    </source>
</evidence>
<dbReference type="SMART" id="SM00355">
    <property type="entry name" value="ZnF_C2H2"/>
    <property type="match status" value="3"/>
</dbReference>
<gene>
    <name evidence="7" type="ORF">fugu_009903</name>
</gene>
<evidence type="ECO:0000256" key="3">
    <source>
        <dbReference type="ARBA" id="ARBA00022771"/>
    </source>
</evidence>
<dbReference type="GO" id="GO:0000981">
    <property type="term" value="F:DNA-binding transcription factor activity, RNA polymerase II-specific"/>
    <property type="evidence" value="ECO:0007669"/>
    <property type="project" value="TreeGrafter"/>
</dbReference>
<protein>
    <recommendedName>
        <fullName evidence="6">C2H2-type domain-containing protein</fullName>
    </recommendedName>
</protein>
<evidence type="ECO:0000313" key="7">
    <source>
        <dbReference type="EMBL" id="TNN02416.1"/>
    </source>
</evidence>
<dbReference type="AlphaFoldDB" id="A0A4Z2CDY1"/>
<keyword evidence="1" id="KW-0479">Metal-binding</keyword>
<dbReference type="Proteomes" id="UP000516260">
    <property type="component" value="Chromosome 10"/>
</dbReference>